<keyword evidence="13 18" id="KW-0234">DNA repair</keyword>
<dbReference type="Gene3D" id="1.10.8.280">
    <property type="entry name" value="ABC transporter ATPase domain-like"/>
    <property type="match status" value="1"/>
</dbReference>
<dbReference type="InterPro" id="IPR003593">
    <property type="entry name" value="AAA+_ATPase"/>
</dbReference>
<evidence type="ECO:0000256" key="11">
    <source>
        <dbReference type="ARBA" id="ARBA00022881"/>
    </source>
</evidence>
<evidence type="ECO:0000256" key="13">
    <source>
        <dbReference type="ARBA" id="ARBA00023204"/>
    </source>
</evidence>
<dbReference type="EMBL" id="CP011021">
    <property type="protein sequence ID" value="AKA50120.1"/>
    <property type="molecule type" value="Genomic_DNA"/>
</dbReference>
<dbReference type="InterPro" id="IPR017871">
    <property type="entry name" value="ABC_transporter-like_CS"/>
</dbReference>
<feature type="binding site" evidence="18">
    <location>
        <begin position="34"/>
        <end position="41"/>
    </location>
    <ligand>
        <name>ATP</name>
        <dbReference type="ChEBI" id="CHEBI:30616"/>
    </ligand>
</feature>
<dbReference type="Gene3D" id="3.30.1490.20">
    <property type="entry name" value="ATP-grasp fold, A domain"/>
    <property type="match status" value="1"/>
</dbReference>
<dbReference type="GO" id="GO:0005524">
    <property type="term" value="F:ATP binding"/>
    <property type="evidence" value="ECO:0007669"/>
    <property type="project" value="UniProtKB-UniRule"/>
</dbReference>
<dbReference type="InterPro" id="IPR027417">
    <property type="entry name" value="P-loop_NTPase"/>
</dbReference>
<feature type="zinc finger region" description="C4-type" evidence="18">
    <location>
        <begin position="746"/>
        <end position="772"/>
    </location>
</feature>
<evidence type="ECO:0000313" key="20">
    <source>
        <dbReference type="EMBL" id="AKA50120.1"/>
    </source>
</evidence>
<evidence type="ECO:0000256" key="10">
    <source>
        <dbReference type="ARBA" id="ARBA00022840"/>
    </source>
</evidence>
<proteinExistence type="inferred from homology"/>
<evidence type="ECO:0000256" key="17">
    <source>
        <dbReference type="ARBA" id="ARBA00042156"/>
    </source>
</evidence>
<dbReference type="NCBIfam" id="NF001503">
    <property type="entry name" value="PRK00349.1"/>
    <property type="match status" value="1"/>
</dbReference>
<evidence type="ECO:0000256" key="3">
    <source>
        <dbReference type="ARBA" id="ARBA00022723"/>
    </source>
</evidence>
<keyword evidence="10 18" id="KW-0067">ATP-binding</keyword>
<keyword evidence="5 18" id="KW-0547">Nucleotide-binding</keyword>
<keyword evidence="14 18" id="KW-0742">SOS response</keyword>
<reference evidence="20 21" key="1">
    <citation type="journal article" date="2015" name="Genome Announc.">
        <title>Complete Genome Sequence of Mycoplasma meleagridis, a Possible Emerging Pathogen in Chickens.</title>
        <authorList>
            <person name="Abolnik C."/>
        </authorList>
    </citation>
    <scope>NUCLEOTIDE SEQUENCE [LARGE SCALE GENOMIC DNA]</scope>
    <source>
        <strain evidence="20 21">B2096 8B</strain>
    </source>
</reference>
<dbReference type="GO" id="GO:0009432">
    <property type="term" value="P:SOS response"/>
    <property type="evidence" value="ECO:0007669"/>
    <property type="project" value="UniProtKB-UniRule"/>
</dbReference>
<dbReference type="FunFam" id="1.20.1580.10:FF:000002">
    <property type="entry name" value="UvrABC system protein A"/>
    <property type="match status" value="1"/>
</dbReference>
<dbReference type="InterPro" id="IPR041102">
    <property type="entry name" value="UvrA_inter"/>
</dbReference>
<dbReference type="Pfam" id="PF17755">
    <property type="entry name" value="UvrA_DNA-bind"/>
    <property type="match status" value="1"/>
</dbReference>
<dbReference type="Gene3D" id="3.40.50.300">
    <property type="entry name" value="P-loop containing nucleotide triphosphate hydrolases"/>
    <property type="match status" value="2"/>
</dbReference>
<dbReference type="InterPro" id="IPR003439">
    <property type="entry name" value="ABC_transporter-like_ATP-bd"/>
</dbReference>
<accession>A0A0D5ZKE9</accession>
<keyword evidence="2 18" id="KW-0963">Cytoplasm</keyword>
<dbReference type="Proteomes" id="UP000032722">
    <property type="component" value="Chromosome"/>
</dbReference>
<keyword evidence="9 18" id="KW-0862">Zinc</keyword>
<comment type="similarity">
    <text evidence="15 18">Belongs to the ABC transporter superfamily. UvrA family.</text>
</comment>
<evidence type="ECO:0000256" key="8">
    <source>
        <dbReference type="ARBA" id="ARBA00022771"/>
    </source>
</evidence>
<evidence type="ECO:0000256" key="12">
    <source>
        <dbReference type="ARBA" id="ARBA00023125"/>
    </source>
</evidence>
<organism evidence="21">
    <name type="scientific">Mycoplasmopsis gallinacea</name>
    <dbReference type="NCBI Taxonomy" id="29556"/>
    <lineage>
        <taxon>Bacteria</taxon>
        <taxon>Bacillati</taxon>
        <taxon>Mycoplasmatota</taxon>
        <taxon>Mycoplasmoidales</taxon>
        <taxon>Metamycoplasmataceae</taxon>
        <taxon>Mycoplasmopsis</taxon>
    </lineage>
</organism>
<dbReference type="PANTHER" id="PTHR43152">
    <property type="entry name" value="UVRABC SYSTEM PROTEIN A"/>
    <property type="match status" value="1"/>
</dbReference>
<gene>
    <name evidence="18" type="primary">uvrA</name>
    <name evidence="20" type="ORF">VO56_02630</name>
</gene>
<dbReference type="Gene3D" id="1.20.1580.10">
    <property type="entry name" value="ABC transporter ATPase like domain"/>
    <property type="match status" value="2"/>
</dbReference>
<comment type="subcellular location">
    <subcellularLocation>
        <location evidence="1 18">Cytoplasm</location>
    </subcellularLocation>
</comment>
<evidence type="ECO:0000256" key="9">
    <source>
        <dbReference type="ARBA" id="ARBA00022833"/>
    </source>
</evidence>
<dbReference type="PROSITE" id="PS50893">
    <property type="entry name" value="ABC_TRANSPORTER_2"/>
    <property type="match status" value="1"/>
</dbReference>
<dbReference type="GO" id="GO:0008270">
    <property type="term" value="F:zinc ion binding"/>
    <property type="evidence" value="ECO:0007669"/>
    <property type="project" value="UniProtKB-UniRule"/>
</dbReference>
<evidence type="ECO:0000256" key="1">
    <source>
        <dbReference type="ARBA" id="ARBA00004496"/>
    </source>
</evidence>
<dbReference type="GO" id="GO:0003677">
    <property type="term" value="F:DNA binding"/>
    <property type="evidence" value="ECO:0007669"/>
    <property type="project" value="UniProtKB-UniRule"/>
</dbReference>
<keyword evidence="12 18" id="KW-0238">DNA-binding</keyword>
<dbReference type="GO" id="GO:0006289">
    <property type="term" value="P:nucleotide-excision repair"/>
    <property type="evidence" value="ECO:0007669"/>
    <property type="project" value="UniProtKB-UniRule"/>
</dbReference>
<dbReference type="InterPro" id="IPR013815">
    <property type="entry name" value="ATP_grasp_subdomain_1"/>
</dbReference>
<dbReference type="GO" id="GO:0005737">
    <property type="term" value="C:cytoplasm"/>
    <property type="evidence" value="ECO:0007669"/>
    <property type="project" value="UniProtKB-SubCell"/>
</dbReference>
<keyword evidence="11 18" id="KW-0267">Excision nuclease</keyword>
<evidence type="ECO:0000256" key="14">
    <source>
        <dbReference type="ARBA" id="ARBA00023236"/>
    </source>
</evidence>
<keyword evidence="3 18" id="KW-0479">Metal-binding</keyword>
<dbReference type="GO" id="GO:0016887">
    <property type="term" value="F:ATP hydrolysis activity"/>
    <property type="evidence" value="ECO:0007669"/>
    <property type="project" value="InterPro"/>
</dbReference>
<keyword evidence="4 18" id="KW-0677">Repeat</keyword>
<dbReference type="InterPro" id="IPR041552">
    <property type="entry name" value="UvrA_DNA-bd"/>
</dbReference>
<dbReference type="CDD" id="cd03271">
    <property type="entry name" value="ABC_UvrA_II"/>
    <property type="match status" value="1"/>
</dbReference>
<dbReference type="NCBIfam" id="TIGR00630">
    <property type="entry name" value="uvra"/>
    <property type="match status" value="1"/>
</dbReference>
<feature type="domain" description="ABC transporter" evidence="19">
    <location>
        <begin position="608"/>
        <end position="943"/>
    </location>
</feature>
<evidence type="ECO:0000256" key="15">
    <source>
        <dbReference type="ARBA" id="ARBA00038000"/>
    </source>
</evidence>
<name>A0A0D5ZKE9_9BACT</name>
<dbReference type="PATRIC" id="fig|29556.3.peg.520"/>
<dbReference type="HOGENOM" id="CLU_001370_0_2_14"/>
<comment type="caution">
    <text evidence="18">Lacks conserved residue(s) required for the propagation of feature annotation.</text>
</comment>
<keyword evidence="7 18" id="KW-0228">DNA excision</keyword>
<dbReference type="SMART" id="SM00382">
    <property type="entry name" value="AAA"/>
    <property type="match status" value="2"/>
</dbReference>
<dbReference type="AlphaFoldDB" id="A0A0D5ZKE9"/>
<evidence type="ECO:0000256" key="6">
    <source>
        <dbReference type="ARBA" id="ARBA00022763"/>
    </source>
</evidence>
<dbReference type="Pfam" id="PF00005">
    <property type="entry name" value="ABC_tran"/>
    <property type="match status" value="1"/>
</dbReference>
<dbReference type="GO" id="GO:0009381">
    <property type="term" value="F:excinuclease ABC activity"/>
    <property type="evidence" value="ECO:0007669"/>
    <property type="project" value="UniProtKB-UniRule"/>
</dbReference>
<evidence type="ECO:0000256" key="16">
    <source>
        <dbReference type="ARBA" id="ARBA00039316"/>
    </source>
</evidence>
<dbReference type="Pfam" id="PF17760">
    <property type="entry name" value="UvrA_inter"/>
    <property type="match status" value="1"/>
</dbReference>
<comment type="function">
    <text evidence="18">The UvrABC repair system catalyzes the recognition and processing of DNA lesions. UvrA is an ATPase and a DNA-binding protein. A damage recognition complex composed of 2 UvrA and 2 UvrB subunits scans DNA for abnormalities. When the presence of a lesion has been verified by UvrB, the UvrA molecules dissociate.</text>
</comment>
<comment type="subunit">
    <text evidence="18">Forms a heterotetramer with UvrB during the search for lesions.</text>
</comment>
<dbReference type="KEGG" id="mgb:VO56_02630"/>
<evidence type="ECO:0000256" key="7">
    <source>
        <dbReference type="ARBA" id="ARBA00022769"/>
    </source>
</evidence>
<dbReference type="PANTHER" id="PTHR43152:SF3">
    <property type="entry name" value="UVRABC SYSTEM PROTEIN A"/>
    <property type="match status" value="1"/>
</dbReference>
<keyword evidence="6 18" id="KW-0227">DNA damage</keyword>
<dbReference type="SUPFAM" id="SSF52540">
    <property type="entry name" value="P-loop containing nucleoside triphosphate hydrolases"/>
    <property type="match status" value="2"/>
</dbReference>
<evidence type="ECO:0000256" key="18">
    <source>
        <dbReference type="HAMAP-Rule" id="MF_00205"/>
    </source>
</evidence>
<evidence type="ECO:0000256" key="2">
    <source>
        <dbReference type="ARBA" id="ARBA00022490"/>
    </source>
</evidence>
<dbReference type="InterPro" id="IPR004602">
    <property type="entry name" value="UvrA"/>
</dbReference>
<protein>
    <recommendedName>
        <fullName evidence="16 18">UvrABC system protein A</fullName>
        <shortName evidence="18">UvrA protein</shortName>
    </recommendedName>
    <alternativeName>
        <fullName evidence="17 18">Excinuclease ABC subunit A</fullName>
    </alternativeName>
</protein>
<evidence type="ECO:0000256" key="5">
    <source>
        <dbReference type="ARBA" id="ARBA00022741"/>
    </source>
</evidence>
<dbReference type="HAMAP" id="MF_00205">
    <property type="entry name" value="UvrA"/>
    <property type="match status" value="1"/>
</dbReference>
<dbReference type="GO" id="GO:0009380">
    <property type="term" value="C:excinuclease repair complex"/>
    <property type="evidence" value="ECO:0007669"/>
    <property type="project" value="InterPro"/>
</dbReference>
<keyword evidence="8 18" id="KW-0863">Zinc-finger</keyword>
<sequence>MKKEDLLIIKGARENNLKNVSLTLPKNKLIVFTGLSGSGKSSLAFNTIYEEGRRRYVDSLSSYARMFLGGTKKPDVDSIEGLSPAISIEQKTVHNNPRSTVGTVTEIYDYLRLLFARIGKAYCPNHNIEITSQTSKDILNSIYKAKEGSKLIIYSPIVEGEKGTHQKLLDKIKSEGYLRVKIDGEIMLLDEPIRLEKNIKHTIDLVIDRVVLNEENYNRIAEAIDIASDKANGLVKVENLDEQKTEIYSKTHACIYKDFTIPKIETRLFSFNAPFGMCENCKGLGVEFKADFDAVVQDKWRTIEQGAIKYFENTVNTQNLEWQEFQALLNHYNISIHTPIDEMTKNELEIIKYGSKDDIEYEMTSSSGNVIRRYKPIEGILTKIERMYYETSSERIRDWIKKYMGSFTCHICKGARLNQNALAVKIDHKNIHEFTKLSVNDLLINFETIFNNFSEQEKQISSLITKELTDRLTFLKNVGLDYLTLERNAETLSGGEAQRIRLATQIGSNLTGVLYVLDEPSIGLHQKDNLKLIHTLRKMVDLGNTLIVVEHDEDTMYEADWIVDIGPKAGVDGGQVVASGSLEEIVKNEKSITGKYLSHEWTIPVPQTRRSGNGKVITIKNAKENNLKGIDIKIPLGKFVGVTGVSGSGKSTLVNEILVKGIQQMLGLADGLNSKRAAFGSIQGLEAIDKVVPVSQSPIGRTPRSNPATYTGVFDDIRDIFSAVEESRVRGYTKSRFSFNVPGGRCEKCSGDGFIKIEMHFLPDVFVACDQCDGARYNRETLEIKYHGKNISDVLEMTVDEALEFFQNRAKITEKLQILADVGLGYIKLGQMSTTLSGGEAQRIKLATFLQKKPTGKTIYVLDEPTTGLHTHDVKKLLKILNRIVDNGDTVLVIEHNLDVIKSCDYLIDLGPDGGVNGGLIVASGTPEQVSNIEGSYTGMFLKKIMA</sequence>
<evidence type="ECO:0000313" key="21">
    <source>
        <dbReference type="Proteomes" id="UP000032722"/>
    </source>
</evidence>
<feature type="binding site" evidence="18">
    <location>
        <begin position="644"/>
        <end position="651"/>
    </location>
    <ligand>
        <name>ATP</name>
        <dbReference type="ChEBI" id="CHEBI:30616"/>
    </ligand>
</feature>
<dbReference type="PROSITE" id="PS00211">
    <property type="entry name" value="ABC_TRANSPORTER_1"/>
    <property type="match status" value="2"/>
</dbReference>
<evidence type="ECO:0000256" key="4">
    <source>
        <dbReference type="ARBA" id="ARBA00022737"/>
    </source>
</evidence>
<evidence type="ECO:0000259" key="19">
    <source>
        <dbReference type="PROSITE" id="PS50893"/>
    </source>
</evidence>